<dbReference type="CDD" id="cd00293">
    <property type="entry name" value="USP-like"/>
    <property type="match status" value="1"/>
</dbReference>
<evidence type="ECO:0000259" key="1">
    <source>
        <dbReference type="Pfam" id="PF00582"/>
    </source>
</evidence>
<dbReference type="SUPFAM" id="SSF52402">
    <property type="entry name" value="Adenine nucleotide alpha hydrolases-like"/>
    <property type="match status" value="1"/>
</dbReference>
<accession>A0A4Q8AM69</accession>
<proteinExistence type="predicted"/>
<dbReference type="Gene3D" id="3.40.50.620">
    <property type="entry name" value="HUPs"/>
    <property type="match status" value="1"/>
</dbReference>
<reference evidence="2 3" key="1">
    <citation type="submission" date="2019-02" db="EMBL/GenBank/DDBJ databases">
        <title>Sequencing the genomes of 1000 actinobacteria strains.</title>
        <authorList>
            <person name="Klenk H.-P."/>
        </authorList>
    </citation>
    <scope>NUCLEOTIDE SEQUENCE [LARGE SCALE GENOMIC DNA]</scope>
    <source>
        <strain evidence="2 3">DSM 18319</strain>
    </source>
</reference>
<keyword evidence="3" id="KW-1185">Reference proteome</keyword>
<dbReference type="InterPro" id="IPR014729">
    <property type="entry name" value="Rossmann-like_a/b/a_fold"/>
</dbReference>
<dbReference type="Pfam" id="PF00582">
    <property type="entry name" value="Usp"/>
    <property type="match status" value="1"/>
</dbReference>
<gene>
    <name evidence="2" type="ORF">EV379_2002</name>
</gene>
<sequence>MVVGVSAGQPPQVVEQAAEFAARFGTELVCAHVNPGRFATAESPDGSVLTAPLDPDFADEHDAAFDARIAAGLAELLDGSEIPWRTLALAGDVPTALAHLADTVDASMIIVGGHAHTLGGNIQDFFTGSVALALTRRQSRPVVVIPTHSGGDAALSRPLE</sequence>
<feature type="domain" description="UspA" evidence="1">
    <location>
        <begin position="2"/>
        <end position="146"/>
    </location>
</feature>
<protein>
    <submittedName>
        <fullName evidence="2">Nucleotide-binding universal stress UspA family protein</fullName>
    </submittedName>
</protein>
<dbReference type="EMBL" id="SHLC01000001">
    <property type="protein sequence ID" value="RZU65667.1"/>
    <property type="molecule type" value="Genomic_DNA"/>
</dbReference>
<comment type="caution">
    <text evidence="2">The sequence shown here is derived from an EMBL/GenBank/DDBJ whole genome shotgun (WGS) entry which is preliminary data.</text>
</comment>
<evidence type="ECO:0000313" key="3">
    <source>
        <dbReference type="Proteomes" id="UP000291483"/>
    </source>
</evidence>
<name>A0A4Q8AM69_9MICO</name>
<organism evidence="2 3">
    <name type="scientific">Microterricola gilva</name>
    <dbReference type="NCBI Taxonomy" id="393267"/>
    <lineage>
        <taxon>Bacteria</taxon>
        <taxon>Bacillati</taxon>
        <taxon>Actinomycetota</taxon>
        <taxon>Actinomycetes</taxon>
        <taxon>Micrococcales</taxon>
        <taxon>Microbacteriaceae</taxon>
        <taxon>Microterricola</taxon>
    </lineage>
</organism>
<dbReference type="Proteomes" id="UP000291483">
    <property type="component" value="Unassembled WGS sequence"/>
</dbReference>
<dbReference type="AlphaFoldDB" id="A0A4Q8AM69"/>
<evidence type="ECO:0000313" key="2">
    <source>
        <dbReference type="EMBL" id="RZU65667.1"/>
    </source>
</evidence>
<dbReference type="InterPro" id="IPR006016">
    <property type="entry name" value="UspA"/>
</dbReference>